<reference evidence="1 2" key="1">
    <citation type="submission" date="2018-07" db="EMBL/GenBank/DDBJ databases">
        <title>Freshwater and sediment microbial communities from various areas in North America, analyzing microbe dynamics in response to fracking.</title>
        <authorList>
            <person name="Lamendella R."/>
        </authorList>
    </citation>
    <scope>NUCLEOTIDE SEQUENCE [LARGE SCALE GENOMIC DNA]</scope>
    <source>
        <strain evidence="1 2">160A</strain>
    </source>
</reference>
<dbReference type="Proteomes" id="UP000252733">
    <property type="component" value="Unassembled WGS sequence"/>
</dbReference>
<name>A0A368UMF2_9BACT</name>
<evidence type="ECO:0000313" key="1">
    <source>
        <dbReference type="EMBL" id="RCW23128.1"/>
    </source>
</evidence>
<gene>
    <name evidence="1" type="ORF">DFO77_1494</name>
</gene>
<evidence type="ECO:0000313" key="2">
    <source>
        <dbReference type="Proteomes" id="UP000252733"/>
    </source>
</evidence>
<comment type="caution">
    <text evidence="1">The sequence shown here is derived from an EMBL/GenBank/DDBJ whole genome shotgun (WGS) entry which is preliminary data.</text>
</comment>
<sequence length="69" mass="7809">MPAGNKAIYASRGIHSILRVLYFPLPCFQADKSTAGLKPRPGAYSRDVVSHLREPDYESNPRDKKFINF</sequence>
<dbReference type="EMBL" id="QPIZ01000049">
    <property type="protein sequence ID" value="RCW23128.1"/>
    <property type="molecule type" value="Genomic_DNA"/>
</dbReference>
<accession>A0A368UMF2</accession>
<proteinExistence type="predicted"/>
<organism evidence="1 2">
    <name type="scientific">Marinilabilia salmonicolor</name>
    <dbReference type="NCBI Taxonomy" id="989"/>
    <lineage>
        <taxon>Bacteria</taxon>
        <taxon>Pseudomonadati</taxon>
        <taxon>Bacteroidota</taxon>
        <taxon>Bacteroidia</taxon>
        <taxon>Marinilabiliales</taxon>
        <taxon>Marinilabiliaceae</taxon>
        <taxon>Marinilabilia</taxon>
    </lineage>
</organism>
<dbReference type="AlphaFoldDB" id="A0A368UMF2"/>
<protein>
    <submittedName>
        <fullName evidence="1">Uncharacterized protein</fullName>
    </submittedName>
</protein>
<keyword evidence="2" id="KW-1185">Reference proteome</keyword>